<dbReference type="EMBL" id="QPMH01000013">
    <property type="protein sequence ID" value="RDD61318.1"/>
    <property type="molecule type" value="Genomic_DNA"/>
</dbReference>
<dbReference type="AlphaFoldDB" id="A0A369T7R3"/>
<evidence type="ECO:0000259" key="11">
    <source>
        <dbReference type="Pfam" id="PF01370"/>
    </source>
</evidence>
<reference evidence="12 13" key="1">
    <citation type="submission" date="2018-07" db="EMBL/GenBank/DDBJ databases">
        <title>Venubactetium sediminum gen. nov., sp. nov., isolated from a marine solar saltern.</title>
        <authorList>
            <person name="Wang S."/>
        </authorList>
    </citation>
    <scope>NUCLEOTIDE SEQUENCE [LARGE SCALE GENOMIC DNA]</scope>
    <source>
        <strain evidence="12 13">WD2A32</strain>
    </source>
</reference>
<dbReference type="Gene3D" id="3.90.25.10">
    <property type="entry name" value="UDP-galactose 4-epimerase, domain 1"/>
    <property type="match status" value="1"/>
</dbReference>
<feature type="domain" description="NAD-dependent epimerase/dehydratase" evidence="11">
    <location>
        <begin position="5"/>
        <end position="253"/>
    </location>
</feature>
<protein>
    <recommendedName>
        <fullName evidence="6 10">UDP-glucose 4-epimerase</fullName>
        <ecNumber evidence="5 10">5.1.3.2</ecNumber>
    </recommendedName>
</protein>
<dbReference type="GO" id="GO:0003978">
    <property type="term" value="F:UDP-glucose 4-epimerase activity"/>
    <property type="evidence" value="ECO:0007669"/>
    <property type="project" value="UniProtKB-UniRule"/>
</dbReference>
<keyword evidence="7 10" id="KW-0520">NAD</keyword>
<comment type="pathway">
    <text evidence="3 10">Carbohydrate metabolism; galactose metabolism.</text>
</comment>
<dbReference type="RefSeq" id="WP_114582780.1">
    <property type="nucleotide sequence ID" value="NZ_QPMH01000013.1"/>
</dbReference>
<evidence type="ECO:0000313" key="12">
    <source>
        <dbReference type="EMBL" id="RDD61318.1"/>
    </source>
</evidence>
<dbReference type="EC" id="5.1.3.2" evidence="5 10"/>
<keyword evidence="13" id="KW-1185">Reference proteome</keyword>
<comment type="subunit">
    <text evidence="10">Homodimer.</text>
</comment>
<evidence type="ECO:0000256" key="2">
    <source>
        <dbReference type="ARBA" id="ARBA00001911"/>
    </source>
</evidence>
<dbReference type="GO" id="GO:0033499">
    <property type="term" value="P:galactose catabolic process via UDP-galactose, Leloir pathway"/>
    <property type="evidence" value="ECO:0007669"/>
    <property type="project" value="TreeGrafter"/>
</dbReference>
<gene>
    <name evidence="12" type="primary">galE</name>
    <name evidence="12" type="ORF">DRB17_13690</name>
</gene>
<dbReference type="PANTHER" id="PTHR43725:SF53">
    <property type="entry name" value="UDP-ARABINOSE 4-EPIMERASE 1"/>
    <property type="match status" value="1"/>
</dbReference>
<dbReference type="InterPro" id="IPR036291">
    <property type="entry name" value="NAD(P)-bd_dom_sf"/>
</dbReference>
<dbReference type="InterPro" id="IPR005886">
    <property type="entry name" value="UDP_G4E"/>
</dbReference>
<evidence type="ECO:0000256" key="8">
    <source>
        <dbReference type="ARBA" id="ARBA00023235"/>
    </source>
</evidence>
<dbReference type="UniPathway" id="UPA00214"/>
<dbReference type="NCBIfam" id="TIGR01179">
    <property type="entry name" value="galE"/>
    <property type="match status" value="1"/>
</dbReference>
<proteinExistence type="inferred from homology"/>
<accession>A0A369T7R3</accession>
<comment type="similarity">
    <text evidence="4 10">Belongs to the NAD(P)-dependent epimerase/dehydratase family.</text>
</comment>
<name>A0A369T7R3_9PROT</name>
<evidence type="ECO:0000313" key="13">
    <source>
        <dbReference type="Proteomes" id="UP000253941"/>
    </source>
</evidence>
<evidence type="ECO:0000256" key="3">
    <source>
        <dbReference type="ARBA" id="ARBA00004947"/>
    </source>
</evidence>
<comment type="caution">
    <text evidence="12">The sequence shown here is derived from an EMBL/GenBank/DDBJ whole genome shotgun (WGS) entry which is preliminary data.</text>
</comment>
<dbReference type="Proteomes" id="UP000253941">
    <property type="component" value="Unassembled WGS sequence"/>
</dbReference>
<dbReference type="InterPro" id="IPR001509">
    <property type="entry name" value="Epimerase_deHydtase"/>
</dbReference>
<evidence type="ECO:0000256" key="7">
    <source>
        <dbReference type="ARBA" id="ARBA00023027"/>
    </source>
</evidence>
<dbReference type="SUPFAM" id="SSF51735">
    <property type="entry name" value="NAD(P)-binding Rossmann-fold domains"/>
    <property type="match status" value="1"/>
</dbReference>
<keyword evidence="8 10" id="KW-0413">Isomerase</keyword>
<evidence type="ECO:0000256" key="1">
    <source>
        <dbReference type="ARBA" id="ARBA00000083"/>
    </source>
</evidence>
<dbReference type="PANTHER" id="PTHR43725">
    <property type="entry name" value="UDP-GLUCOSE 4-EPIMERASE"/>
    <property type="match status" value="1"/>
</dbReference>
<dbReference type="Gene3D" id="3.40.50.720">
    <property type="entry name" value="NAD(P)-binding Rossmann-like Domain"/>
    <property type="match status" value="1"/>
</dbReference>
<keyword evidence="9 10" id="KW-0119">Carbohydrate metabolism</keyword>
<evidence type="ECO:0000256" key="10">
    <source>
        <dbReference type="RuleBase" id="RU366046"/>
    </source>
</evidence>
<evidence type="ECO:0000256" key="9">
    <source>
        <dbReference type="ARBA" id="ARBA00023277"/>
    </source>
</evidence>
<dbReference type="Pfam" id="PF01370">
    <property type="entry name" value="Epimerase"/>
    <property type="match status" value="1"/>
</dbReference>
<evidence type="ECO:0000256" key="6">
    <source>
        <dbReference type="ARBA" id="ARBA00018569"/>
    </source>
</evidence>
<organism evidence="12 13">
    <name type="scientific">Ferruginivarius sediminum</name>
    <dbReference type="NCBI Taxonomy" id="2661937"/>
    <lineage>
        <taxon>Bacteria</taxon>
        <taxon>Pseudomonadati</taxon>
        <taxon>Pseudomonadota</taxon>
        <taxon>Alphaproteobacteria</taxon>
        <taxon>Rhodospirillales</taxon>
        <taxon>Rhodospirillaceae</taxon>
        <taxon>Ferruginivarius</taxon>
    </lineage>
</organism>
<comment type="cofactor">
    <cofactor evidence="2 10">
        <name>NAD(+)</name>
        <dbReference type="ChEBI" id="CHEBI:57540"/>
    </cofactor>
</comment>
<evidence type="ECO:0000256" key="5">
    <source>
        <dbReference type="ARBA" id="ARBA00013189"/>
    </source>
</evidence>
<sequence>MAERVLVTGGAGYVGSHACKALAGAGYEPICLDDLSGGHTWAVKWGPLERANLMDEGAVDAVMARYRPSAVLHFAGLIAVGQSVREPGRYYRANVGTLLSLLDAMRRQGVGRIVFSSSAAVYGDPVEVPIPETHPLAPVNPYGASKRMCERILADCAAAGDVSAVSLRYFNAAAADPDSDIGEAHDPETHLIPLAIRAASEPGFTLRVFGDDYPTPDGTAVRDYIHVSDLADAHVAALRYLQAGGDTTALNLGTGQGHSVLEVLRAAGEVLGRPVKRTMAPRRDGDPPRLVADPSRARRILAWEPRYSELRTIVETAARWHLRN</sequence>
<evidence type="ECO:0000256" key="4">
    <source>
        <dbReference type="ARBA" id="ARBA00007637"/>
    </source>
</evidence>
<dbReference type="CDD" id="cd05247">
    <property type="entry name" value="UDP_G4E_1_SDR_e"/>
    <property type="match status" value="1"/>
</dbReference>
<comment type="catalytic activity">
    <reaction evidence="1 10">
        <text>UDP-alpha-D-glucose = UDP-alpha-D-galactose</text>
        <dbReference type="Rhea" id="RHEA:22168"/>
        <dbReference type="ChEBI" id="CHEBI:58885"/>
        <dbReference type="ChEBI" id="CHEBI:66914"/>
        <dbReference type="EC" id="5.1.3.2"/>
    </reaction>
</comment>